<protein>
    <submittedName>
        <fullName evidence="1">Uncharacterized protein</fullName>
    </submittedName>
</protein>
<dbReference type="RefSeq" id="WP_042621557.1">
    <property type="nucleotide sequence ID" value="NZ_CP007790.1"/>
</dbReference>
<accession>A0A0B6TM51</accession>
<sequence length="140" mass="15647">MTEINYRHETIATEACDADFRLKGAGVYAPDKVPTTFTWTTVGTAPADQQVTYGVTHGGKDLLVRVTGSTVEQVSYFDGERNRYVDPRCEISENQISVGIPVEVSSIFESKWIADLHVDGEKVNRCEYPLAYKIPATWQQ</sequence>
<name>A0A0B6TM51_9CORY</name>
<keyword evidence="2" id="KW-1185">Reference proteome</keyword>
<dbReference type="Proteomes" id="UP000031928">
    <property type="component" value="Chromosome"/>
</dbReference>
<gene>
    <name evidence="1" type="ORF">B840_07065</name>
</gene>
<reference evidence="1 2" key="1">
    <citation type="submission" date="2014-05" db="EMBL/GenBank/DDBJ databases">
        <title>Complete genome sequence of Corynebacterium marinum DSM 44953.</title>
        <authorList>
            <person name="Schaffert L."/>
            <person name="Albersmeier A."/>
            <person name="Kalinowski J."/>
            <person name="Ruckert C."/>
        </authorList>
    </citation>
    <scope>NUCLEOTIDE SEQUENCE [LARGE SCALE GENOMIC DNA]</scope>
    <source>
        <strain evidence="1 2">DSM 44953</strain>
    </source>
</reference>
<dbReference type="KEGG" id="cmq:B840_07065"/>
<dbReference type="HOGENOM" id="CLU_1831811_0_0_11"/>
<evidence type="ECO:0000313" key="1">
    <source>
        <dbReference type="EMBL" id="AJK69018.1"/>
    </source>
</evidence>
<evidence type="ECO:0000313" key="2">
    <source>
        <dbReference type="Proteomes" id="UP000031928"/>
    </source>
</evidence>
<dbReference type="AlphaFoldDB" id="A0A0B6TM51"/>
<organism evidence="1 2">
    <name type="scientific">Corynebacterium marinum DSM 44953</name>
    <dbReference type="NCBI Taxonomy" id="1224162"/>
    <lineage>
        <taxon>Bacteria</taxon>
        <taxon>Bacillati</taxon>
        <taxon>Actinomycetota</taxon>
        <taxon>Actinomycetes</taxon>
        <taxon>Mycobacteriales</taxon>
        <taxon>Corynebacteriaceae</taxon>
        <taxon>Corynebacterium</taxon>
    </lineage>
</organism>
<dbReference type="EMBL" id="CP007790">
    <property type="protein sequence ID" value="AJK69018.1"/>
    <property type="molecule type" value="Genomic_DNA"/>
</dbReference>
<proteinExistence type="predicted"/>